<proteinExistence type="predicted"/>
<keyword evidence="2" id="KW-1185">Reference proteome</keyword>
<name>A0A840BS77_9HYPH</name>
<protein>
    <submittedName>
        <fullName evidence="1">Putative phiE125 gp8 family phage protein</fullName>
    </submittedName>
</protein>
<evidence type="ECO:0000313" key="1">
    <source>
        <dbReference type="EMBL" id="MBB4015443.1"/>
    </source>
</evidence>
<dbReference type="EMBL" id="JACIEN010000001">
    <property type="protein sequence ID" value="MBB4015443.1"/>
    <property type="molecule type" value="Genomic_DNA"/>
</dbReference>
<comment type="caution">
    <text evidence="1">The sequence shown here is derived from an EMBL/GenBank/DDBJ whole genome shotgun (WGS) entry which is preliminary data.</text>
</comment>
<dbReference type="AlphaFoldDB" id="A0A840BS77"/>
<dbReference type="InterPro" id="IPR011738">
    <property type="entry name" value="Phage_CHP"/>
</dbReference>
<dbReference type="RefSeq" id="WP_183315590.1">
    <property type="nucleotide sequence ID" value="NZ_JACIEN010000001.1"/>
</dbReference>
<dbReference type="Gene3D" id="1.10.3230.30">
    <property type="entry name" value="Phage gp6-like head-tail connector protein"/>
    <property type="match status" value="1"/>
</dbReference>
<dbReference type="NCBIfam" id="TIGR02215">
    <property type="entry name" value="phage_chp_gp8"/>
    <property type="match status" value="1"/>
</dbReference>
<sequence length="184" mass="19315">MTPILLEPPAEEPVPLDEAKAFLRLDDTAEDGLLAALVTSARLTVEAVSGLALVSQTWRFVLGAWPGIGVLRLPMAPVDAVLAVHGRDAIGAPLALPDGIVAPAATVERDALLFGRLAASPAAVEVDVRLGYGGADDVPGPLRQAVRLLTAHWFENRGDAPVAGKPPLPPDVVALLAPWRRMRL</sequence>
<dbReference type="CDD" id="cd08054">
    <property type="entry name" value="gp6"/>
    <property type="match status" value="1"/>
</dbReference>
<gene>
    <name evidence="1" type="ORF">GGR16_000449</name>
</gene>
<accession>A0A840BS77</accession>
<evidence type="ECO:0000313" key="2">
    <source>
        <dbReference type="Proteomes" id="UP000577362"/>
    </source>
</evidence>
<reference evidence="1 2" key="1">
    <citation type="submission" date="2020-08" db="EMBL/GenBank/DDBJ databases">
        <title>Genomic Encyclopedia of Type Strains, Phase IV (KMG-IV): sequencing the most valuable type-strain genomes for metagenomic binning, comparative biology and taxonomic classification.</title>
        <authorList>
            <person name="Goeker M."/>
        </authorList>
    </citation>
    <scope>NUCLEOTIDE SEQUENCE [LARGE SCALE GENOMIC DNA]</scope>
    <source>
        <strain evidence="1 2">DSM 103737</strain>
    </source>
</reference>
<dbReference type="Proteomes" id="UP000577362">
    <property type="component" value="Unassembled WGS sequence"/>
</dbReference>
<organism evidence="1 2">
    <name type="scientific">Chelatococcus caeni</name>
    <dbReference type="NCBI Taxonomy" id="1348468"/>
    <lineage>
        <taxon>Bacteria</taxon>
        <taxon>Pseudomonadati</taxon>
        <taxon>Pseudomonadota</taxon>
        <taxon>Alphaproteobacteria</taxon>
        <taxon>Hyphomicrobiales</taxon>
        <taxon>Chelatococcaceae</taxon>
        <taxon>Chelatococcus</taxon>
    </lineage>
</organism>